<sequence length="231" mass="25775">MSQPSVENYSTDPADLEAIRAHRDKEVAAGHRLEALPEDFHLLPGMKVPPILNSVEVLNSILLAIADIILKTGIDLHDLYAYFDDSRSFPLVQATICGSKKVRGDPIHCKPPLRTSHIQSLVDKATHTRKYDDLLFATIITCPFYGCHCTGELVMPNCKALCDWRKIIKHSMLRFDGGCAGYHLPYHKADPFHRGTEILFTAQEVGNPVQLLQNYATVGQVTWCQSCTVFA</sequence>
<organism evidence="1 2">
    <name type="scientific">Dendrothele bispora (strain CBS 962.96)</name>
    <dbReference type="NCBI Taxonomy" id="1314807"/>
    <lineage>
        <taxon>Eukaryota</taxon>
        <taxon>Fungi</taxon>
        <taxon>Dikarya</taxon>
        <taxon>Basidiomycota</taxon>
        <taxon>Agaricomycotina</taxon>
        <taxon>Agaricomycetes</taxon>
        <taxon>Agaricomycetidae</taxon>
        <taxon>Agaricales</taxon>
        <taxon>Agaricales incertae sedis</taxon>
        <taxon>Dendrothele</taxon>
    </lineage>
</organism>
<dbReference type="OrthoDB" id="5598396at2759"/>
<dbReference type="Proteomes" id="UP000297245">
    <property type="component" value="Unassembled WGS sequence"/>
</dbReference>
<evidence type="ECO:0000313" key="1">
    <source>
        <dbReference type="EMBL" id="THU91096.1"/>
    </source>
</evidence>
<accession>A0A4S8LP00</accession>
<proteinExistence type="predicted"/>
<protein>
    <submittedName>
        <fullName evidence="1">Uncharacterized protein</fullName>
    </submittedName>
</protein>
<dbReference type="EMBL" id="ML179316">
    <property type="protein sequence ID" value="THU91096.1"/>
    <property type="molecule type" value="Genomic_DNA"/>
</dbReference>
<keyword evidence="2" id="KW-1185">Reference proteome</keyword>
<name>A0A4S8LP00_DENBC</name>
<gene>
    <name evidence="1" type="ORF">K435DRAFT_863739</name>
</gene>
<dbReference type="AlphaFoldDB" id="A0A4S8LP00"/>
<evidence type="ECO:0000313" key="2">
    <source>
        <dbReference type="Proteomes" id="UP000297245"/>
    </source>
</evidence>
<reference evidence="1 2" key="1">
    <citation type="journal article" date="2019" name="Nat. Ecol. Evol.">
        <title>Megaphylogeny resolves global patterns of mushroom evolution.</title>
        <authorList>
            <person name="Varga T."/>
            <person name="Krizsan K."/>
            <person name="Foldi C."/>
            <person name="Dima B."/>
            <person name="Sanchez-Garcia M."/>
            <person name="Sanchez-Ramirez S."/>
            <person name="Szollosi G.J."/>
            <person name="Szarkandi J.G."/>
            <person name="Papp V."/>
            <person name="Albert L."/>
            <person name="Andreopoulos W."/>
            <person name="Angelini C."/>
            <person name="Antonin V."/>
            <person name="Barry K.W."/>
            <person name="Bougher N.L."/>
            <person name="Buchanan P."/>
            <person name="Buyck B."/>
            <person name="Bense V."/>
            <person name="Catcheside P."/>
            <person name="Chovatia M."/>
            <person name="Cooper J."/>
            <person name="Damon W."/>
            <person name="Desjardin D."/>
            <person name="Finy P."/>
            <person name="Geml J."/>
            <person name="Haridas S."/>
            <person name="Hughes K."/>
            <person name="Justo A."/>
            <person name="Karasinski D."/>
            <person name="Kautmanova I."/>
            <person name="Kiss B."/>
            <person name="Kocsube S."/>
            <person name="Kotiranta H."/>
            <person name="LaButti K.M."/>
            <person name="Lechner B.E."/>
            <person name="Liimatainen K."/>
            <person name="Lipzen A."/>
            <person name="Lukacs Z."/>
            <person name="Mihaltcheva S."/>
            <person name="Morgado L.N."/>
            <person name="Niskanen T."/>
            <person name="Noordeloos M.E."/>
            <person name="Ohm R.A."/>
            <person name="Ortiz-Santana B."/>
            <person name="Ovrebo C."/>
            <person name="Racz N."/>
            <person name="Riley R."/>
            <person name="Savchenko A."/>
            <person name="Shiryaev A."/>
            <person name="Soop K."/>
            <person name="Spirin V."/>
            <person name="Szebenyi C."/>
            <person name="Tomsovsky M."/>
            <person name="Tulloss R.E."/>
            <person name="Uehling J."/>
            <person name="Grigoriev I.V."/>
            <person name="Vagvolgyi C."/>
            <person name="Papp T."/>
            <person name="Martin F.M."/>
            <person name="Miettinen O."/>
            <person name="Hibbett D.S."/>
            <person name="Nagy L.G."/>
        </authorList>
    </citation>
    <scope>NUCLEOTIDE SEQUENCE [LARGE SCALE GENOMIC DNA]</scope>
    <source>
        <strain evidence="1 2">CBS 962.96</strain>
    </source>
</reference>